<dbReference type="PANTHER" id="PTHR47968:SF17">
    <property type="entry name" value="KINESIN-LIKE PROTEIN"/>
    <property type="match status" value="1"/>
</dbReference>
<gene>
    <name evidence="8" type="ORF">RJT34_19067</name>
</gene>
<dbReference type="InterPro" id="IPR027640">
    <property type="entry name" value="Kinesin-like_fam"/>
</dbReference>
<evidence type="ECO:0000256" key="4">
    <source>
        <dbReference type="PROSITE-ProRule" id="PRU00283"/>
    </source>
</evidence>
<dbReference type="PROSITE" id="PS00411">
    <property type="entry name" value="KINESIN_MOTOR_1"/>
    <property type="match status" value="1"/>
</dbReference>
<dbReference type="Gene3D" id="3.40.850.10">
    <property type="entry name" value="Kinesin motor domain"/>
    <property type="match status" value="1"/>
</dbReference>
<keyword evidence="1 5" id="KW-0547">Nucleotide-binding</keyword>
<evidence type="ECO:0000259" key="7">
    <source>
        <dbReference type="PROSITE" id="PS50067"/>
    </source>
</evidence>
<dbReference type="GO" id="GO:0007018">
    <property type="term" value="P:microtubule-based movement"/>
    <property type="evidence" value="ECO:0007669"/>
    <property type="project" value="InterPro"/>
</dbReference>
<reference evidence="8 9" key="1">
    <citation type="submission" date="2024-01" db="EMBL/GenBank/DDBJ databases">
        <title>The genomes of 5 underutilized Papilionoideae crops provide insights into root nodulation and disease resistance.</title>
        <authorList>
            <person name="Yuan L."/>
        </authorList>
    </citation>
    <scope>NUCLEOTIDE SEQUENCE [LARGE SCALE GENOMIC DNA]</scope>
    <source>
        <strain evidence="8">LY-2023</strain>
        <tissue evidence="8">Leaf</tissue>
    </source>
</reference>
<dbReference type="PRINTS" id="PR00380">
    <property type="entry name" value="KINESINHEAVY"/>
</dbReference>
<evidence type="ECO:0000256" key="1">
    <source>
        <dbReference type="ARBA" id="ARBA00022741"/>
    </source>
</evidence>
<organism evidence="8 9">
    <name type="scientific">Clitoria ternatea</name>
    <name type="common">Butterfly pea</name>
    <dbReference type="NCBI Taxonomy" id="43366"/>
    <lineage>
        <taxon>Eukaryota</taxon>
        <taxon>Viridiplantae</taxon>
        <taxon>Streptophyta</taxon>
        <taxon>Embryophyta</taxon>
        <taxon>Tracheophyta</taxon>
        <taxon>Spermatophyta</taxon>
        <taxon>Magnoliopsida</taxon>
        <taxon>eudicotyledons</taxon>
        <taxon>Gunneridae</taxon>
        <taxon>Pentapetalae</taxon>
        <taxon>rosids</taxon>
        <taxon>fabids</taxon>
        <taxon>Fabales</taxon>
        <taxon>Fabaceae</taxon>
        <taxon>Papilionoideae</taxon>
        <taxon>50 kb inversion clade</taxon>
        <taxon>NPAAA clade</taxon>
        <taxon>indigoferoid/millettioid clade</taxon>
        <taxon>Phaseoleae</taxon>
        <taxon>Clitoria</taxon>
    </lineage>
</organism>
<keyword evidence="3 5" id="KW-0505">Motor protein</keyword>
<keyword evidence="6" id="KW-0175">Coiled coil</keyword>
<dbReference type="SUPFAM" id="SSF52540">
    <property type="entry name" value="P-loop containing nucleoside triphosphate hydrolases"/>
    <property type="match status" value="1"/>
</dbReference>
<dbReference type="InterPro" id="IPR036961">
    <property type="entry name" value="Kinesin_motor_dom_sf"/>
</dbReference>
<dbReference type="InterPro" id="IPR027417">
    <property type="entry name" value="P-loop_NTPase"/>
</dbReference>
<evidence type="ECO:0000313" key="9">
    <source>
        <dbReference type="Proteomes" id="UP001359559"/>
    </source>
</evidence>
<evidence type="ECO:0000256" key="3">
    <source>
        <dbReference type="ARBA" id="ARBA00023175"/>
    </source>
</evidence>
<feature type="domain" description="Kinesin motor" evidence="7">
    <location>
        <begin position="1"/>
        <end position="133"/>
    </location>
</feature>
<feature type="coiled-coil region" evidence="6">
    <location>
        <begin position="210"/>
        <end position="237"/>
    </location>
</feature>
<accession>A0AAN9IQB5</accession>
<dbReference type="AlphaFoldDB" id="A0AAN9IQB5"/>
<evidence type="ECO:0000256" key="5">
    <source>
        <dbReference type="RuleBase" id="RU000394"/>
    </source>
</evidence>
<name>A0AAN9IQB5_CLITE</name>
<dbReference type="EMBL" id="JAYKXN010000005">
    <property type="protein sequence ID" value="KAK7284322.1"/>
    <property type="molecule type" value="Genomic_DNA"/>
</dbReference>
<dbReference type="Proteomes" id="UP001359559">
    <property type="component" value="Unassembled WGS sequence"/>
</dbReference>
<dbReference type="GO" id="GO:0003777">
    <property type="term" value="F:microtubule motor activity"/>
    <property type="evidence" value="ECO:0007669"/>
    <property type="project" value="InterPro"/>
</dbReference>
<dbReference type="GO" id="GO:0008017">
    <property type="term" value="F:microtubule binding"/>
    <property type="evidence" value="ECO:0007669"/>
    <property type="project" value="InterPro"/>
</dbReference>
<dbReference type="InterPro" id="IPR001752">
    <property type="entry name" value="Kinesin_motor_dom"/>
</dbReference>
<proteinExistence type="inferred from homology"/>
<evidence type="ECO:0000256" key="2">
    <source>
        <dbReference type="ARBA" id="ARBA00022840"/>
    </source>
</evidence>
<dbReference type="PANTHER" id="PTHR47968">
    <property type="entry name" value="CENTROMERE PROTEIN E"/>
    <property type="match status" value="1"/>
</dbReference>
<keyword evidence="2 5" id="KW-0067">ATP-binding</keyword>
<dbReference type="InterPro" id="IPR019821">
    <property type="entry name" value="Kinesin_motor_CS"/>
</dbReference>
<comment type="similarity">
    <text evidence="4 5">Belongs to the TRAFAC class myosin-kinesin ATPase superfamily. Kinesin family.</text>
</comment>
<protein>
    <recommendedName>
        <fullName evidence="5">Kinesin-like protein</fullName>
    </recommendedName>
</protein>
<dbReference type="PROSITE" id="PS50067">
    <property type="entry name" value="KINESIN_MOTOR_2"/>
    <property type="match status" value="1"/>
</dbReference>
<keyword evidence="5" id="KW-0493">Microtubule</keyword>
<sequence length="280" mass="30958">MNVASSRSHCIYIFTIQQEFSRDKRMRSGKLILVDLAGSEKVEKTGAEGRVLEEAKTINKSLSALGNVINSLTCGLQGKTSHIPYRDSKLTRLLQDALGGNARTALLCCCSPSTFNASESLSTLRFGARAKHIKASPRVNCSEEKCDTGSSASSPPRDESSARILNKLREKLNVEDVKLLEELFIQEGILFDPPSEDEEAEIEDLTLQTISSLQEAVEKLISTVDELKKENNILGAKIDASMKSLLYKEAKNSSIIENMIPGMLIFFRWLGYTSSPGRWH</sequence>
<dbReference type="Pfam" id="PF00225">
    <property type="entry name" value="Kinesin"/>
    <property type="match status" value="1"/>
</dbReference>
<evidence type="ECO:0000313" key="8">
    <source>
        <dbReference type="EMBL" id="KAK7284322.1"/>
    </source>
</evidence>
<comment type="caution">
    <text evidence="8">The sequence shown here is derived from an EMBL/GenBank/DDBJ whole genome shotgun (WGS) entry which is preliminary data.</text>
</comment>
<dbReference type="SMART" id="SM00129">
    <property type="entry name" value="KISc"/>
    <property type="match status" value="1"/>
</dbReference>
<comment type="caution">
    <text evidence="4">Lacks conserved residue(s) required for the propagation of feature annotation.</text>
</comment>
<evidence type="ECO:0000256" key="6">
    <source>
        <dbReference type="SAM" id="Coils"/>
    </source>
</evidence>
<keyword evidence="9" id="KW-1185">Reference proteome</keyword>
<dbReference type="GO" id="GO:0005874">
    <property type="term" value="C:microtubule"/>
    <property type="evidence" value="ECO:0007669"/>
    <property type="project" value="UniProtKB-KW"/>
</dbReference>
<dbReference type="GO" id="GO:0005524">
    <property type="term" value="F:ATP binding"/>
    <property type="evidence" value="ECO:0007669"/>
    <property type="project" value="UniProtKB-KW"/>
</dbReference>